<dbReference type="PANTHER" id="PTHR46033:SF67">
    <property type="entry name" value="AMINOTRANSFERASE-LIKE, PLANT MOBILE DOMAIN FAMILY PROTEIN"/>
    <property type="match status" value="1"/>
</dbReference>
<dbReference type="GO" id="GO:0010073">
    <property type="term" value="P:meristem maintenance"/>
    <property type="evidence" value="ECO:0007669"/>
    <property type="project" value="InterPro"/>
</dbReference>
<keyword evidence="5" id="KW-1185">Reference proteome</keyword>
<evidence type="ECO:0000256" key="2">
    <source>
        <dbReference type="SAM" id="MobiDB-lite"/>
    </source>
</evidence>
<evidence type="ECO:0000259" key="3">
    <source>
        <dbReference type="Pfam" id="PF10536"/>
    </source>
</evidence>
<dbReference type="InParanoid" id="A0A7N2LTD0"/>
<dbReference type="OMA" id="FMECTRI"/>
<feature type="coiled-coil region" evidence="1">
    <location>
        <begin position="90"/>
        <end position="117"/>
    </location>
</feature>
<evidence type="ECO:0000256" key="1">
    <source>
        <dbReference type="SAM" id="Coils"/>
    </source>
</evidence>
<sequence>MLAIPAQDLDDMGGSNGFFAPIYMEKAGIFEAVMNSKYHIQKDQSLVLGIAERWCSDTKTFVFPWGEATVTLEDVIVLGGYSVLGDSVLSPALSEDLQEIEENLKEARRRIVATKAKKACQSLWIKTFMNSGKELEHQAFLACWLSRYVFAGVHGTIKLTLRSPFYFIQIWVWERFLELQPKPNILNYGDLRMARWDKVNGLKVENMRLSLELAGEGFLWRPNAMAMGGWKFPKFYSEKEIWVPVGPVLDEELLSFARCMRVSELVGFGYIEQYLPHRVAMQFGMDQDLPGFVPRLNEFLDIAWNDYSKPISDEKLYIPPRLFKAGITARYLDWKQSMFDRQETSKSIVPEKRRLNGSKKSRQSLTKEKQAKDIVIPDHIPPKGSKSLEHSSIGQLQTLSCSSGQELEIPGLIRP</sequence>
<name>A0A7N2LTD0_QUELO</name>
<accession>A0A7N2LTD0</accession>
<dbReference type="PANTHER" id="PTHR46033">
    <property type="entry name" value="PROTEIN MAIN-LIKE 2"/>
    <property type="match status" value="1"/>
</dbReference>
<dbReference type="InterPro" id="IPR019557">
    <property type="entry name" value="AminoTfrase-like_pln_mobile"/>
</dbReference>
<evidence type="ECO:0000313" key="5">
    <source>
        <dbReference type="Proteomes" id="UP000594261"/>
    </source>
</evidence>
<dbReference type="InterPro" id="IPR044824">
    <property type="entry name" value="MAIN-like"/>
</dbReference>
<dbReference type="EMBL" id="LRBV02000005">
    <property type="status" value="NOT_ANNOTATED_CDS"/>
    <property type="molecule type" value="Genomic_DNA"/>
</dbReference>
<reference evidence="4 5" key="1">
    <citation type="journal article" date="2016" name="G3 (Bethesda)">
        <title>First Draft Assembly and Annotation of the Genome of a California Endemic Oak Quercus lobata Nee (Fagaceae).</title>
        <authorList>
            <person name="Sork V.L."/>
            <person name="Fitz-Gibbon S.T."/>
            <person name="Puiu D."/>
            <person name="Crepeau M."/>
            <person name="Gugger P.F."/>
            <person name="Sherman R."/>
            <person name="Stevens K."/>
            <person name="Langley C.H."/>
            <person name="Pellegrini M."/>
            <person name="Salzberg S.L."/>
        </authorList>
    </citation>
    <scope>NUCLEOTIDE SEQUENCE [LARGE SCALE GENOMIC DNA]</scope>
    <source>
        <strain evidence="4 5">cv. SW786</strain>
    </source>
</reference>
<evidence type="ECO:0000313" key="4">
    <source>
        <dbReference type="EnsemblPlants" id="QL05p065318:mrna"/>
    </source>
</evidence>
<reference evidence="4" key="2">
    <citation type="submission" date="2021-01" db="UniProtKB">
        <authorList>
            <consortium name="EnsemblPlants"/>
        </authorList>
    </citation>
    <scope>IDENTIFICATION</scope>
</reference>
<proteinExistence type="predicted"/>
<dbReference type="Pfam" id="PF10536">
    <property type="entry name" value="PMD"/>
    <property type="match status" value="2"/>
</dbReference>
<organism evidence="4 5">
    <name type="scientific">Quercus lobata</name>
    <name type="common">Valley oak</name>
    <dbReference type="NCBI Taxonomy" id="97700"/>
    <lineage>
        <taxon>Eukaryota</taxon>
        <taxon>Viridiplantae</taxon>
        <taxon>Streptophyta</taxon>
        <taxon>Embryophyta</taxon>
        <taxon>Tracheophyta</taxon>
        <taxon>Spermatophyta</taxon>
        <taxon>Magnoliopsida</taxon>
        <taxon>eudicotyledons</taxon>
        <taxon>Gunneridae</taxon>
        <taxon>Pentapetalae</taxon>
        <taxon>rosids</taxon>
        <taxon>fabids</taxon>
        <taxon>Fagales</taxon>
        <taxon>Fagaceae</taxon>
        <taxon>Quercus</taxon>
    </lineage>
</organism>
<keyword evidence="1" id="KW-0175">Coiled coil</keyword>
<dbReference type="Gramene" id="QL05p065318:mrna">
    <property type="protein sequence ID" value="QL05p065318:mrna"/>
    <property type="gene ID" value="QL05p065318"/>
</dbReference>
<feature type="domain" description="Aminotransferase-like plant mobile" evidence="3">
    <location>
        <begin position="28"/>
        <end position="156"/>
    </location>
</feature>
<protein>
    <recommendedName>
        <fullName evidence="3">Aminotransferase-like plant mobile domain-containing protein</fullName>
    </recommendedName>
</protein>
<feature type="region of interest" description="Disordered" evidence="2">
    <location>
        <begin position="354"/>
        <end position="392"/>
    </location>
</feature>
<dbReference type="EnsemblPlants" id="QL05p065318:mrna">
    <property type="protein sequence ID" value="QL05p065318:mrna"/>
    <property type="gene ID" value="QL05p065318"/>
</dbReference>
<dbReference type="Proteomes" id="UP000594261">
    <property type="component" value="Chromosome 5"/>
</dbReference>
<feature type="domain" description="Aminotransferase-like plant mobile" evidence="3">
    <location>
        <begin position="158"/>
        <end position="334"/>
    </location>
</feature>
<feature type="compositionally biased region" description="Basic and acidic residues" evidence="2">
    <location>
        <begin position="365"/>
        <end position="376"/>
    </location>
</feature>
<dbReference type="AlphaFoldDB" id="A0A7N2LTD0"/>